<evidence type="ECO:0000313" key="1">
    <source>
        <dbReference type="EMBL" id="QJA55959.1"/>
    </source>
</evidence>
<evidence type="ECO:0008006" key="2">
    <source>
        <dbReference type="Google" id="ProtNLM"/>
    </source>
</evidence>
<organism evidence="1">
    <name type="scientific">viral metagenome</name>
    <dbReference type="NCBI Taxonomy" id="1070528"/>
    <lineage>
        <taxon>unclassified sequences</taxon>
        <taxon>metagenomes</taxon>
        <taxon>organismal metagenomes</taxon>
    </lineage>
</organism>
<gene>
    <name evidence="1" type="ORF">MM415B01957_0012</name>
</gene>
<reference evidence="1" key="1">
    <citation type="submission" date="2020-03" db="EMBL/GenBank/DDBJ databases">
        <title>The deep terrestrial virosphere.</title>
        <authorList>
            <person name="Holmfeldt K."/>
            <person name="Nilsson E."/>
            <person name="Simone D."/>
            <person name="Lopez-Fernandez M."/>
            <person name="Wu X."/>
            <person name="de Brujin I."/>
            <person name="Lundin D."/>
            <person name="Andersson A."/>
            <person name="Bertilsson S."/>
            <person name="Dopson M."/>
        </authorList>
    </citation>
    <scope>NUCLEOTIDE SEQUENCE</scope>
    <source>
        <strain evidence="1">MM415B01957</strain>
    </source>
</reference>
<sequence>MATLLSKYRDGGEGFIRWVEDNVCLPIYPPGSKISKWVPVKSLPDTPDPDTGRSYKSFWDRQKDVMREALRMERGRFVYRLIVLCWMRGEGKTYLNCLFQMWRFFCWPKQVIVLCANSREQTDFISFTTIKDIIVNSPNLRKIVGARNIQKQLIRLRDSKGNITSVIISVTSFSGIFSNITNYSFTEIHEMKNPEFFQQVHGSIRNIPNAMGFIDSTVSPKDHILYRQFEAFQEKKDPTIFFSYRHSRRAEYGDYWHPLNTQVQLDSYRTSFLPNAFDRYFKNLWTVGADKVFDPDMIEAIGYLGAGRSIGTHTRLTELLRERRTIIDNEEWAKRRQKDVKDRGKDLGAIAGELWPVEDEYMITDRFGGPFMASVDMLEHMGNVYDTDWAIISGIDRAQPMKTRTNARTIYVVMAKGLPGSRSDPNLGTTTVPNYVYLILHMTSVTDHSVEGLKTEILSTNEEYDGIDRISSETWGVFDMVGWCEEIGIILDMITTSYPKQLAAFTELYQVIGSGRLKSPRVGILGSREQDVLREELGMFDHDEDSKWFGSPEKRRKTGVQDDSVYAVGLCIYGGRFVTVDDFRARSGRPYFGTSSVGVGNVGKY</sequence>
<accession>A0A6M3IEU1</accession>
<protein>
    <recommendedName>
        <fullName evidence="2">Terminase</fullName>
    </recommendedName>
</protein>
<dbReference type="EMBL" id="MT141191">
    <property type="protein sequence ID" value="QJA55959.1"/>
    <property type="molecule type" value="Genomic_DNA"/>
</dbReference>
<name>A0A6M3IEU1_9ZZZZ</name>
<proteinExistence type="predicted"/>
<dbReference type="AlphaFoldDB" id="A0A6M3IEU1"/>
<dbReference type="InterPro" id="IPR027417">
    <property type="entry name" value="P-loop_NTPase"/>
</dbReference>
<dbReference type="Gene3D" id="3.40.50.300">
    <property type="entry name" value="P-loop containing nucleotide triphosphate hydrolases"/>
    <property type="match status" value="1"/>
</dbReference>